<feature type="non-terminal residue" evidence="1">
    <location>
        <position position="56"/>
    </location>
</feature>
<organism evidence="1 2">
    <name type="scientific">Datura stramonium</name>
    <name type="common">Jimsonweed</name>
    <name type="synonym">Common thornapple</name>
    <dbReference type="NCBI Taxonomy" id="4076"/>
    <lineage>
        <taxon>Eukaryota</taxon>
        <taxon>Viridiplantae</taxon>
        <taxon>Streptophyta</taxon>
        <taxon>Embryophyta</taxon>
        <taxon>Tracheophyta</taxon>
        <taxon>Spermatophyta</taxon>
        <taxon>Magnoliopsida</taxon>
        <taxon>eudicotyledons</taxon>
        <taxon>Gunneridae</taxon>
        <taxon>Pentapetalae</taxon>
        <taxon>asterids</taxon>
        <taxon>lamiids</taxon>
        <taxon>Solanales</taxon>
        <taxon>Solanaceae</taxon>
        <taxon>Solanoideae</taxon>
        <taxon>Datureae</taxon>
        <taxon>Datura</taxon>
    </lineage>
</organism>
<proteinExistence type="predicted"/>
<protein>
    <submittedName>
        <fullName evidence="1">Uncharacterized protein</fullName>
    </submittedName>
</protein>
<comment type="caution">
    <text evidence="1">The sequence shown here is derived from an EMBL/GenBank/DDBJ whole genome shotgun (WGS) entry which is preliminary data.</text>
</comment>
<name>A0ABS8WIY1_DATST</name>
<dbReference type="EMBL" id="JACEIK010006862">
    <property type="protein sequence ID" value="MCE3049390.1"/>
    <property type="molecule type" value="Genomic_DNA"/>
</dbReference>
<evidence type="ECO:0000313" key="2">
    <source>
        <dbReference type="Proteomes" id="UP000823775"/>
    </source>
</evidence>
<sequence length="56" mass="6452">MGIICPSRRPGPGQSPQRLKLRWNLSRMTSQTFTFRLTFVIGGHSPFPMDPYFPEL</sequence>
<keyword evidence="2" id="KW-1185">Reference proteome</keyword>
<accession>A0ABS8WIY1</accession>
<reference evidence="1 2" key="1">
    <citation type="journal article" date="2021" name="BMC Genomics">
        <title>Datura genome reveals duplications of psychoactive alkaloid biosynthetic genes and high mutation rate following tissue culture.</title>
        <authorList>
            <person name="Rajewski A."/>
            <person name="Carter-House D."/>
            <person name="Stajich J."/>
            <person name="Litt A."/>
        </authorList>
    </citation>
    <scope>NUCLEOTIDE SEQUENCE [LARGE SCALE GENOMIC DNA]</scope>
    <source>
        <strain evidence="1">AR-01</strain>
    </source>
</reference>
<gene>
    <name evidence="1" type="ORF">HAX54_044744</name>
</gene>
<evidence type="ECO:0000313" key="1">
    <source>
        <dbReference type="EMBL" id="MCE3049390.1"/>
    </source>
</evidence>
<dbReference type="Proteomes" id="UP000823775">
    <property type="component" value="Unassembled WGS sequence"/>
</dbReference>